<dbReference type="EMBL" id="ML976205">
    <property type="protein sequence ID" value="KAF1936189.1"/>
    <property type="molecule type" value="Genomic_DNA"/>
</dbReference>
<evidence type="ECO:0000313" key="3">
    <source>
        <dbReference type="Proteomes" id="UP000800038"/>
    </source>
</evidence>
<dbReference type="AlphaFoldDB" id="A0A6A5S8U3"/>
<dbReference type="Proteomes" id="UP000800038">
    <property type="component" value="Unassembled WGS sequence"/>
</dbReference>
<evidence type="ECO:0000256" key="1">
    <source>
        <dbReference type="SAM" id="MobiDB-lite"/>
    </source>
</evidence>
<organism evidence="2 3">
    <name type="scientific">Clathrospora elynae</name>
    <dbReference type="NCBI Taxonomy" id="706981"/>
    <lineage>
        <taxon>Eukaryota</taxon>
        <taxon>Fungi</taxon>
        <taxon>Dikarya</taxon>
        <taxon>Ascomycota</taxon>
        <taxon>Pezizomycotina</taxon>
        <taxon>Dothideomycetes</taxon>
        <taxon>Pleosporomycetidae</taxon>
        <taxon>Pleosporales</taxon>
        <taxon>Diademaceae</taxon>
        <taxon>Clathrospora</taxon>
    </lineage>
</organism>
<protein>
    <recommendedName>
        <fullName evidence="4">BED-type domain-containing protein</fullName>
    </recommendedName>
</protein>
<feature type="region of interest" description="Disordered" evidence="1">
    <location>
        <begin position="1"/>
        <end position="37"/>
    </location>
</feature>
<evidence type="ECO:0000313" key="2">
    <source>
        <dbReference type="EMBL" id="KAF1936189.1"/>
    </source>
</evidence>
<feature type="compositionally biased region" description="Acidic residues" evidence="1">
    <location>
        <begin position="11"/>
        <end position="20"/>
    </location>
</feature>
<evidence type="ECO:0008006" key="4">
    <source>
        <dbReference type="Google" id="ProtNLM"/>
    </source>
</evidence>
<reference evidence="2" key="1">
    <citation type="journal article" date="2020" name="Stud. Mycol.">
        <title>101 Dothideomycetes genomes: a test case for predicting lifestyles and emergence of pathogens.</title>
        <authorList>
            <person name="Haridas S."/>
            <person name="Albert R."/>
            <person name="Binder M."/>
            <person name="Bloem J."/>
            <person name="Labutti K."/>
            <person name="Salamov A."/>
            <person name="Andreopoulos B."/>
            <person name="Baker S."/>
            <person name="Barry K."/>
            <person name="Bills G."/>
            <person name="Bluhm B."/>
            <person name="Cannon C."/>
            <person name="Castanera R."/>
            <person name="Culley D."/>
            <person name="Daum C."/>
            <person name="Ezra D."/>
            <person name="Gonzalez J."/>
            <person name="Henrissat B."/>
            <person name="Kuo A."/>
            <person name="Liang C."/>
            <person name="Lipzen A."/>
            <person name="Lutzoni F."/>
            <person name="Magnuson J."/>
            <person name="Mondo S."/>
            <person name="Nolan M."/>
            <person name="Ohm R."/>
            <person name="Pangilinan J."/>
            <person name="Park H.-J."/>
            <person name="Ramirez L."/>
            <person name="Alfaro M."/>
            <person name="Sun H."/>
            <person name="Tritt A."/>
            <person name="Yoshinaga Y."/>
            <person name="Zwiers L.-H."/>
            <person name="Turgeon B."/>
            <person name="Goodwin S."/>
            <person name="Spatafora J."/>
            <person name="Crous P."/>
            <person name="Grigoriev I."/>
        </authorList>
    </citation>
    <scope>NUCLEOTIDE SEQUENCE</scope>
    <source>
        <strain evidence="2">CBS 161.51</strain>
    </source>
</reference>
<proteinExistence type="predicted"/>
<accession>A0A6A5S8U3</accession>
<gene>
    <name evidence="2" type="ORF">EJ02DRAFT_427741</name>
</gene>
<sequence length="164" mass="18914">MQQGTSKELVQVDEEVEEATEEARHDISTGNDNNNIGEEDYRIQASDRLQFDINWELIKHSTTWRHTLRTKRNTGSSHISWIWLHGVKVAKVVAGELKGRYFICRLCHDKKKVQLPRTAHSTTSITYHLEHDHGLTANGQLADSGAINDYFKPEQWQQSFEAEQ</sequence>
<name>A0A6A5S8U3_9PLEO</name>
<keyword evidence="3" id="KW-1185">Reference proteome</keyword>